<name>A0A939FS56_9ACTN</name>
<keyword evidence="2" id="KW-1185">Reference proteome</keyword>
<dbReference type="Proteomes" id="UP000664781">
    <property type="component" value="Unassembled WGS sequence"/>
</dbReference>
<sequence>MTPAFDADRGQAPVPVFTASRGMVGERAGLEAMGDLIDAFENGSASR</sequence>
<organism evidence="1 2">
    <name type="scientific">Streptomyces triculaminicus</name>
    <dbReference type="NCBI Taxonomy" id="2816232"/>
    <lineage>
        <taxon>Bacteria</taxon>
        <taxon>Bacillati</taxon>
        <taxon>Actinomycetota</taxon>
        <taxon>Actinomycetes</taxon>
        <taxon>Kitasatosporales</taxon>
        <taxon>Streptomycetaceae</taxon>
        <taxon>Streptomyces</taxon>
    </lineage>
</organism>
<accession>A0A939FS56</accession>
<comment type="caution">
    <text evidence="1">The sequence shown here is derived from an EMBL/GenBank/DDBJ whole genome shotgun (WGS) entry which is preliminary data.</text>
</comment>
<evidence type="ECO:0000313" key="2">
    <source>
        <dbReference type="Proteomes" id="UP000664781"/>
    </source>
</evidence>
<dbReference type="EMBL" id="JAFMOF010000010">
    <property type="protein sequence ID" value="MBO0657466.1"/>
    <property type="molecule type" value="Genomic_DNA"/>
</dbReference>
<dbReference type="AlphaFoldDB" id="A0A939FS56"/>
<evidence type="ECO:0000313" key="1">
    <source>
        <dbReference type="EMBL" id="MBO0657466.1"/>
    </source>
</evidence>
<gene>
    <name evidence="1" type="ORF">J1792_33560</name>
</gene>
<dbReference type="RefSeq" id="WP_179198979.1">
    <property type="nucleotide sequence ID" value="NZ_JAFMOF010000010.1"/>
</dbReference>
<proteinExistence type="predicted"/>
<protein>
    <submittedName>
        <fullName evidence="1">Uncharacterized protein</fullName>
    </submittedName>
</protein>
<reference evidence="1" key="1">
    <citation type="submission" date="2021-03" db="EMBL/GenBank/DDBJ databases">
        <title>Streptomyces strains.</title>
        <authorList>
            <person name="Lund M.B."/>
            <person name="Toerring T."/>
        </authorList>
    </citation>
    <scope>NUCLEOTIDE SEQUENCE</scope>
    <source>
        <strain evidence="1">JCM 4242</strain>
    </source>
</reference>